<dbReference type="InterPro" id="IPR017947">
    <property type="entry name" value="AryldialkylPase_Zn-BS"/>
</dbReference>
<dbReference type="GO" id="GO:0016788">
    <property type="term" value="F:hydrolase activity, acting on ester bonds"/>
    <property type="evidence" value="ECO:0007669"/>
    <property type="project" value="InterPro"/>
</dbReference>
<dbReference type="RefSeq" id="WP_308806654.1">
    <property type="nucleotide sequence ID" value="NZ_CAMYCL010000007.1"/>
</dbReference>
<evidence type="ECO:0000313" key="8">
    <source>
        <dbReference type="Proteomes" id="UP001281731"/>
    </source>
</evidence>
<organism evidence="6 8">
    <name type="scientific">Actinotignum urinale</name>
    <dbReference type="NCBI Taxonomy" id="190146"/>
    <lineage>
        <taxon>Bacteria</taxon>
        <taxon>Bacillati</taxon>
        <taxon>Actinomycetota</taxon>
        <taxon>Actinomycetes</taxon>
        <taxon>Actinomycetales</taxon>
        <taxon>Actinomycetaceae</taxon>
        <taxon>Actinotignum</taxon>
    </lineage>
</organism>
<dbReference type="AlphaFoldDB" id="A0AAW9HWZ0"/>
<comment type="caution">
    <text evidence="6">The sequence shown here is derived from an EMBL/GenBank/DDBJ whole genome shotgun (WGS) entry which is preliminary data.</text>
</comment>
<feature type="binding site" evidence="3">
    <location>
        <position position="173"/>
    </location>
    <ligand>
        <name>a divalent metal cation</name>
        <dbReference type="ChEBI" id="CHEBI:60240"/>
        <label>1</label>
    </ligand>
</feature>
<keyword evidence="7" id="KW-1185">Reference proteome</keyword>
<comment type="similarity">
    <text evidence="4">Belongs to the metallo-dependent hydrolases superfamily. Phosphotriesterase family.</text>
</comment>
<evidence type="ECO:0000256" key="4">
    <source>
        <dbReference type="PROSITE-ProRule" id="PRU00679"/>
    </source>
</evidence>
<name>A0AAW9HWZ0_9ACTO</name>
<sequence length="351" mass="38167">MSDTKLQSGYLQTVTGIIPASDMGMTLPHEHLFNDLSGVVDEPYYDFSTKLVGKKVTPHLMWGLRQDPYCCADNMADKPVDDVIVEVEQFAALGGRTVVDATGTESIGRNPARLLEVAKRTGLNIVMSTGPYIEKFEGESITEPSIENIAAKMDADINVGVGDTKIRAGMIGEIGVSPNFTEGEHKSLRAAALAQTQNPSIALNIHMPGWQRRGDEVLDIVLGEYGVNPSKVSLAHSDPSGADVEYQHRILDRGVWLEFDMIGLDITFPKEGVSPSVNETVTAVANLVKAGYGNQIVLSHDLFLKQMWTQNGGNGFAFVPGVFVDLLHQEGITKEQTTALLFDNPRRLLTA</sequence>
<feature type="binding site" evidence="3">
    <location>
        <position position="29"/>
    </location>
    <ligand>
        <name>a divalent metal cation</name>
        <dbReference type="ChEBI" id="CHEBI:60240"/>
        <label>1</label>
    </ligand>
</feature>
<dbReference type="Pfam" id="PF02126">
    <property type="entry name" value="PTE"/>
    <property type="match status" value="1"/>
</dbReference>
<dbReference type="Proteomes" id="UP001281731">
    <property type="component" value="Unassembled WGS sequence"/>
</dbReference>
<proteinExistence type="inferred from homology"/>
<dbReference type="Gene3D" id="3.20.20.140">
    <property type="entry name" value="Metal-dependent hydrolases"/>
    <property type="match status" value="1"/>
</dbReference>
<protein>
    <submittedName>
        <fullName evidence="6">Phosphotriesterase-related protein</fullName>
    </submittedName>
</protein>
<keyword evidence="2" id="KW-0378">Hydrolase</keyword>
<dbReference type="InterPro" id="IPR032466">
    <property type="entry name" value="Metal_Hydrolase"/>
</dbReference>
<evidence type="ECO:0000256" key="1">
    <source>
        <dbReference type="ARBA" id="ARBA00022723"/>
    </source>
</evidence>
<dbReference type="EMBL" id="JAWNGC010000003">
    <property type="protein sequence ID" value="MDY5154755.1"/>
    <property type="molecule type" value="Genomic_DNA"/>
</dbReference>
<feature type="binding site" evidence="3">
    <location>
        <position position="206"/>
    </location>
    <ligand>
        <name>a divalent metal cation</name>
        <dbReference type="ChEBI" id="CHEBI:60240"/>
        <label>2</label>
    </ligand>
</feature>
<dbReference type="PANTHER" id="PTHR10819">
    <property type="entry name" value="PHOSPHOTRIESTERASE-RELATED"/>
    <property type="match status" value="1"/>
</dbReference>
<accession>A0AAW9HWZ0</accession>
<comment type="caution">
    <text evidence="4">Lacks conserved residue(s) required for the propagation of feature annotation.</text>
</comment>
<feature type="binding site" evidence="3">
    <location>
        <position position="236"/>
    </location>
    <ligand>
        <name>a divalent metal cation</name>
        <dbReference type="ChEBI" id="CHEBI:60240"/>
        <label>2</label>
    </ligand>
</feature>
<dbReference type="InterPro" id="IPR001559">
    <property type="entry name" value="Phosphotriesterase"/>
</dbReference>
<feature type="binding site" evidence="3">
    <location>
        <position position="173"/>
    </location>
    <ligand>
        <name>a divalent metal cation</name>
        <dbReference type="ChEBI" id="CHEBI:60240"/>
        <label>2</label>
    </ligand>
</feature>
<keyword evidence="1 3" id="KW-0479">Metal-binding</keyword>
<evidence type="ECO:0000313" key="6">
    <source>
        <dbReference type="EMBL" id="MDY5154755.1"/>
    </source>
</evidence>
<dbReference type="Proteomes" id="UP001275049">
    <property type="component" value="Unassembled WGS sequence"/>
</dbReference>
<evidence type="ECO:0000256" key="3">
    <source>
        <dbReference type="PIRSR" id="PIRSR601559-52"/>
    </source>
</evidence>
<comment type="cofactor">
    <cofactor evidence="3">
        <name>a divalent metal cation</name>
        <dbReference type="ChEBI" id="CHEBI:60240"/>
    </cofactor>
    <text evidence="3">Binds 2 divalent metal cations per subunit.</text>
</comment>
<dbReference type="PANTHER" id="PTHR10819:SF3">
    <property type="entry name" value="PHOSPHOTRIESTERASE-RELATED PROTEIN"/>
    <property type="match status" value="1"/>
</dbReference>
<dbReference type="SUPFAM" id="SSF51556">
    <property type="entry name" value="Metallo-dependent hydrolases"/>
    <property type="match status" value="1"/>
</dbReference>
<gene>
    <name evidence="6" type="ORF">R6G80_03325</name>
    <name evidence="5" type="ORF">R6G86_01845</name>
</gene>
<dbReference type="CDD" id="cd00530">
    <property type="entry name" value="PTE"/>
    <property type="match status" value="1"/>
</dbReference>
<evidence type="ECO:0000313" key="7">
    <source>
        <dbReference type="Proteomes" id="UP001275049"/>
    </source>
</evidence>
<dbReference type="PROSITE" id="PS01322">
    <property type="entry name" value="PHOSPHOTRIESTERASE_1"/>
    <property type="match status" value="1"/>
</dbReference>
<evidence type="ECO:0000313" key="5">
    <source>
        <dbReference type="EMBL" id="MDY5132489.1"/>
    </source>
</evidence>
<feature type="binding site" evidence="3">
    <location>
        <position position="31"/>
    </location>
    <ligand>
        <name>a divalent metal cation</name>
        <dbReference type="ChEBI" id="CHEBI:60240"/>
        <label>1</label>
    </ligand>
</feature>
<dbReference type="GO" id="GO:0008270">
    <property type="term" value="F:zinc ion binding"/>
    <property type="evidence" value="ECO:0007669"/>
    <property type="project" value="InterPro"/>
</dbReference>
<reference evidence="6 7" key="1">
    <citation type="submission" date="2023-10" db="EMBL/GenBank/DDBJ databases">
        <title>Whole Genome based description of the genera Actinobaculum and Actinotignum reveals a complex phylogenetic relationship within the species included in the genus Actinotignum.</title>
        <authorList>
            <person name="Jensen C.S."/>
            <person name="Dargis R."/>
            <person name="Kemp M."/>
            <person name="Christensen J.J."/>
        </authorList>
    </citation>
    <scope>NUCLEOTIDE SEQUENCE</scope>
    <source>
        <strain evidence="6">SLA_B511</strain>
        <strain evidence="5 7">SLA_B974</strain>
    </source>
</reference>
<feature type="binding site" evidence="3">
    <location>
        <position position="301"/>
    </location>
    <ligand>
        <name>a divalent metal cation</name>
        <dbReference type="ChEBI" id="CHEBI:60240"/>
        <label>1</label>
    </ligand>
</feature>
<evidence type="ECO:0000256" key="2">
    <source>
        <dbReference type="ARBA" id="ARBA00022801"/>
    </source>
</evidence>
<dbReference type="EMBL" id="JAWNGA010000002">
    <property type="protein sequence ID" value="MDY5132489.1"/>
    <property type="molecule type" value="Genomic_DNA"/>
</dbReference>
<dbReference type="PROSITE" id="PS51347">
    <property type="entry name" value="PHOSPHOTRIESTERASE_2"/>
    <property type="match status" value="1"/>
</dbReference>